<dbReference type="EMBL" id="SRLO01000539">
    <property type="protein sequence ID" value="TNN52662.1"/>
    <property type="molecule type" value="Genomic_DNA"/>
</dbReference>
<keyword evidence="2" id="KW-1185">Reference proteome</keyword>
<gene>
    <name evidence="1" type="ORF">EYF80_037113</name>
</gene>
<proteinExistence type="predicted"/>
<dbReference type="Proteomes" id="UP000314294">
    <property type="component" value="Unassembled WGS sequence"/>
</dbReference>
<name>A0A4Z2GIX4_9TELE</name>
<comment type="caution">
    <text evidence="1">The sequence shown here is derived from an EMBL/GenBank/DDBJ whole genome shotgun (WGS) entry which is preliminary data.</text>
</comment>
<organism evidence="1 2">
    <name type="scientific">Liparis tanakae</name>
    <name type="common">Tanaka's snailfish</name>
    <dbReference type="NCBI Taxonomy" id="230148"/>
    <lineage>
        <taxon>Eukaryota</taxon>
        <taxon>Metazoa</taxon>
        <taxon>Chordata</taxon>
        <taxon>Craniata</taxon>
        <taxon>Vertebrata</taxon>
        <taxon>Euteleostomi</taxon>
        <taxon>Actinopterygii</taxon>
        <taxon>Neopterygii</taxon>
        <taxon>Teleostei</taxon>
        <taxon>Neoteleostei</taxon>
        <taxon>Acanthomorphata</taxon>
        <taxon>Eupercaria</taxon>
        <taxon>Perciformes</taxon>
        <taxon>Cottioidei</taxon>
        <taxon>Cottales</taxon>
        <taxon>Liparidae</taxon>
        <taxon>Liparis</taxon>
    </lineage>
</organism>
<dbReference type="AlphaFoldDB" id="A0A4Z2GIX4"/>
<evidence type="ECO:0000313" key="1">
    <source>
        <dbReference type="EMBL" id="TNN52662.1"/>
    </source>
</evidence>
<protein>
    <submittedName>
        <fullName evidence="1">Uncharacterized protein</fullName>
    </submittedName>
</protein>
<reference evidence="1 2" key="1">
    <citation type="submission" date="2019-03" db="EMBL/GenBank/DDBJ databases">
        <title>First draft genome of Liparis tanakae, snailfish: a comprehensive survey of snailfish specific genes.</title>
        <authorList>
            <person name="Kim W."/>
            <person name="Song I."/>
            <person name="Jeong J.-H."/>
            <person name="Kim D."/>
            <person name="Kim S."/>
            <person name="Ryu S."/>
            <person name="Song J.Y."/>
            <person name="Lee S.K."/>
        </authorList>
    </citation>
    <scope>NUCLEOTIDE SEQUENCE [LARGE SCALE GENOMIC DNA]</scope>
    <source>
        <tissue evidence="1">Muscle</tissue>
    </source>
</reference>
<evidence type="ECO:0000313" key="2">
    <source>
        <dbReference type="Proteomes" id="UP000314294"/>
    </source>
</evidence>
<accession>A0A4Z2GIX4</accession>
<sequence>MSQMSTSVVEVWQAEDADPLVHLQVEKERRKDVLPLEEGGSALCRYEVHRGRMQPTVAEQCGNPAIFKSREVGSKGGLVVLVDLETRRAVGREAPPARVIRPSTGLPSLSPSLKSKADAEVNDIPVWVQSSVQMD</sequence>